<dbReference type="GO" id="GO:0005840">
    <property type="term" value="C:ribosome"/>
    <property type="evidence" value="ECO:0007669"/>
    <property type="project" value="UniProtKB-KW"/>
</dbReference>
<keyword evidence="3" id="KW-0687">Ribonucleoprotein</keyword>
<proteinExistence type="inferred from homology"/>
<reference evidence="6" key="3">
    <citation type="submission" date="2020-12" db="UniProtKB">
        <authorList>
            <consortium name="EnsemblPlants"/>
        </authorList>
    </citation>
    <scope>IDENTIFICATION</scope>
</reference>
<dbReference type="OMA" id="ALHHANV"/>
<evidence type="ECO:0000313" key="5">
    <source>
        <dbReference type="EMBL" id="PNR47151.1"/>
    </source>
</evidence>
<dbReference type="Gramene" id="Pp3c10_22890V3.2">
    <property type="protein sequence ID" value="Pp3c10_22890V3.2"/>
    <property type="gene ID" value="Pp3c10_22890"/>
</dbReference>
<name>A9RWC0_PHYPA</name>
<reference evidence="5 7" key="2">
    <citation type="journal article" date="2018" name="Plant J.">
        <title>The Physcomitrella patens chromosome-scale assembly reveals moss genome structure and evolution.</title>
        <authorList>
            <person name="Lang D."/>
            <person name="Ullrich K.K."/>
            <person name="Murat F."/>
            <person name="Fuchs J."/>
            <person name="Jenkins J."/>
            <person name="Haas F.B."/>
            <person name="Piednoel M."/>
            <person name="Gundlach H."/>
            <person name="Van Bel M."/>
            <person name="Meyberg R."/>
            <person name="Vives C."/>
            <person name="Morata J."/>
            <person name="Symeonidi A."/>
            <person name="Hiss M."/>
            <person name="Muchero W."/>
            <person name="Kamisugi Y."/>
            <person name="Saleh O."/>
            <person name="Blanc G."/>
            <person name="Decker E.L."/>
            <person name="van Gessel N."/>
            <person name="Grimwood J."/>
            <person name="Hayes R.D."/>
            <person name="Graham S.W."/>
            <person name="Gunter L.E."/>
            <person name="McDaniel S.F."/>
            <person name="Hoernstein S.N.W."/>
            <person name="Larsson A."/>
            <person name="Li F.W."/>
            <person name="Perroud P.F."/>
            <person name="Phillips J."/>
            <person name="Ranjan P."/>
            <person name="Rokshar D.S."/>
            <person name="Rothfels C.J."/>
            <person name="Schneider L."/>
            <person name="Shu S."/>
            <person name="Stevenson D.W."/>
            <person name="Thummler F."/>
            <person name="Tillich M."/>
            <person name="Villarreal Aguilar J.C."/>
            <person name="Widiez T."/>
            <person name="Wong G.K."/>
            <person name="Wymore A."/>
            <person name="Zhang Y."/>
            <person name="Zimmer A.D."/>
            <person name="Quatrano R.S."/>
            <person name="Mayer K.F.X."/>
            <person name="Goodstein D."/>
            <person name="Casacuberta J.M."/>
            <person name="Vandepoele K."/>
            <person name="Reski R."/>
            <person name="Cuming A.C."/>
            <person name="Tuskan G.A."/>
            <person name="Maumus F."/>
            <person name="Salse J."/>
            <person name="Schmutz J."/>
            <person name="Rensing S.A."/>
        </authorList>
    </citation>
    <scope>NUCLEOTIDE SEQUENCE [LARGE SCALE GENOMIC DNA]</scope>
    <source>
        <strain evidence="6 7">cv. Gransden 2004</strain>
    </source>
</reference>
<dbReference type="GeneID" id="112287790"/>
<dbReference type="PRINTS" id="PR00976">
    <property type="entry name" value="RIBOSOMALS21"/>
</dbReference>
<dbReference type="Gramene" id="Pp3c10_22890V3.1">
    <property type="protein sequence ID" value="Pp3c10_22890V3.1"/>
    <property type="gene ID" value="Pp3c10_22890"/>
</dbReference>
<dbReference type="eggNOG" id="ENOG502RZIG">
    <property type="taxonomic scope" value="Eukaryota"/>
</dbReference>
<evidence type="ECO:0000313" key="6">
    <source>
        <dbReference type="EnsemblPlants" id="Pp3c10_22890V3.1"/>
    </source>
</evidence>
<dbReference type="GO" id="GO:1990904">
    <property type="term" value="C:ribonucleoprotein complex"/>
    <property type="evidence" value="ECO:0007669"/>
    <property type="project" value="UniProtKB-KW"/>
</dbReference>
<dbReference type="EMBL" id="ABEU02000010">
    <property type="protein sequence ID" value="PNR47151.1"/>
    <property type="molecule type" value="Genomic_DNA"/>
</dbReference>
<dbReference type="OrthoDB" id="785538at2759"/>
<dbReference type="Proteomes" id="UP000006727">
    <property type="component" value="Chromosome 10"/>
</dbReference>
<dbReference type="InterPro" id="IPR001911">
    <property type="entry name" value="Ribosomal_bS21"/>
</dbReference>
<keyword evidence="2" id="KW-0689">Ribosomal protein</keyword>
<sequence>MAMSSATFSPLPISSSWRCSAAEPNSNATTSSNATIPRKLPQLTVSASQPLSINNGDASAMSVLHPGLEHVNVMYFKGTYNTQVFVGEDEPADSVVRRFRKAVMATGVIPECRRRRYHETPQDIVKRKQKDSHRRKASSRRFNGPRPEGGFGDRKETSAASSDDDDFWGYAEEGADTNL</sequence>
<evidence type="ECO:0000256" key="1">
    <source>
        <dbReference type="ARBA" id="ARBA00006640"/>
    </source>
</evidence>
<dbReference type="Pfam" id="PF01165">
    <property type="entry name" value="Ribosomal_S21"/>
    <property type="match status" value="1"/>
</dbReference>
<dbReference type="KEGG" id="ppp:112287790"/>
<dbReference type="GO" id="GO:0003735">
    <property type="term" value="F:structural constituent of ribosome"/>
    <property type="evidence" value="ECO:0007669"/>
    <property type="project" value="InterPro"/>
</dbReference>
<evidence type="ECO:0000256" key="2">
    <source>
        <dbReference type="ARBA" id="ARBA00022980"/>
    </source>
</evidence>
<evidence type="ECO:0000313" key="7">
    <source>
        <dbReference type="Proteomes" id="UP000006727"/>
    </source>
</evidence>
<dbReference type="PANTHER" id="PTHR21109:SF0">
    <property type="entry name" value="SMALL RIBOSOMAL SUBUNIT PROTEIN BS21M"/>
    <property type="match status" value="1"/>
</dbReference>
<feature type="compositionally biased region" description="Basic residues" evidence="4">
    <location>
        <begin position="127"/>
        <end position="139"/>
    </location>
</feature>
<dbReference type="EnsemblPlants" id="Pp3c10_22890V3.2">
    <property type="protein sequence ID" value="Pp3c10_22890V3.2"/>
    <property type="gene ID" value="Pp3c10_22890"/>
</dbReference>
<evidence type="ECO:0008006" key="8">
    <source>
        <dbReference type="Google" id="ProtNLM"/>
    </source>
</evidence>
<organism evidence="5">
    <name type="scientific">Physcomitrium patens</name>
    <name type="common">Spreading-leaved earth moss</name>
    <name type="synonym">Physcomitrella patens</name>
    <dbReference type="NCBI Taxonomy" id="3218"/>
    <lineage>
        <taxon>Eukaryota</taxon>
        <taxon>Viridiplantae</taxon>
        <taxon>Streptophyta</taxon>
        <taxon>Embryophyta</taxon>
        <taxon>Bryophyta</taxon>
        <taxon>Bryophytina</taxon>
        <taxon>Bryopsida</taxon>
        <taxon>Funariidae</taxon>
        <taxon>Funariales</taxon>
        <taxon>Funariaceae</taxon>
        <taxon>Physcomitrium</taxon>
    </lineage>
</organism>
<dbReference type="Gene3D" id="1.20.5.1150">
    <property type="entry name" value="Ribosomal protein S8"/>
    <property type="match status" value="1"/>
</dbReference>
<dbReference type="EnsemblPlants" id="Pp3c10_22890V3.1">
    <property type="protein sequence ID" value="Pp3c10_22890V3.1"/>
    <property type="gene ID" value="Pp3c10_22890"/>
</dbReference>
<feature type="region of interest" description="Disordered" evidence="4">
    <location>
        <begin position="115"/>
        <end position="179"/>
    </location>
</feature>
<evidence type="ECO:0000256" key="3">
    <source>
        <dbReference type="ARBA" id="ARBA00023274"/>
    </source>
</evidence>
<dbReference type="STRING" id="3218.A9RWC0"/>
<dbReference type="RefSeq" id="XP_024386961.1">
    <property type="nucleotide sequence ID" value="XM_024531193.2"/>
</dbReference>
<dbReference type="NCBIfam" id="TIGR00030">
    <property type="entry name" value="S21p"/>
    <property type="match status" value="1"/>
</dbReference>
<dbReference type="PANTHER" id="PTHR21109">
    <property type="entry name" value="MITOCHONDRIAL 28S RIBOSOMAL PROTEIN S21"/>
    <property type="match status" value="1"/>
</dbReference>
<dbReference type="HOGENOM" id="CLU_1505868_0_0_1"/>
<accession>A9RWC0</accession>
<comment type="similarity">
    <text evidence="1">Belongs to the bacterial ribosomal protein bS21 family.</text>
</comment>
<dbReference type="PaxDb" id="3218-PP1S32_202V6.1"/>
<dbReference type="AlphaFoldDB" id="A9RWC0"/>
<gene>
    <name evidence="6" type="primary">LOC112287790</name>
    <name evidence="5" type="ORF">PHYPA_014271</name>
</gene>
<evidence type="ECO:0000256" key="4">
    <source>
        <dbReference type="SAM" id="MobiDB-lite"/>
    </source>
</evidence>
<reference evidence="5 7" key="1">
    <citation type="journal article" date="2008" name="Science">
        <title>The Physcomitrella genome reveals evolutionary insights into the conquest of land by plants.</title>
        <authorList>
            <person name="Rensing S."/>
            <person name="Lang D."/>
            <person name="Zimmer A."/>
            <person name="Terry A."/>
            <person name="Salamov A."/>
            <person name="Shapiro H."/>
            <person name="Nishiyama T."/>
            <person name="Perroud P.-F."/>
            <person name="Lindquist E."/>
            <person name="Kamisugi Y."/>
            <person name="Tanahashi T."/>
            <person name="Sakakibara K."/>
            <person name="Fujita T."/>
            <person name="Oishi K."/>
            <person name="Shin-I T."/>
            <person name="Kuroki Y."/>
            <person name="Toyoda A."/>
            <person name="Suzuki Y."/>
            <person name="Hashimoto A."/>
            <person name="Yamaguchi K."/>
            <person name="Sugano A."/>
            <person name="Kohara Y."/>
            <person name="Fujiyama A."/>
            <person name="Anterola A."/>
            <person name="Aoki S."/>
            <person name="Ashton N."/>
            <person name="Barbazuk W.B."/>
            <person name="Barker E."/>
            <person name="Bennetzen J."/>
            <person name="Bezanilla M."/>
            <person name="Blankenship R."/>
            <person name="Cho S.H."/>
            <person name="Dutcher S."/>
            <person name="Estelle M."/>
            <person name="Fawcett J.A."/>
            <person name="Gundlach H."/>
            <person name="Hanada K."/>
            <person name="Heyl A."/>
            <person name="Hicks K.A."/>
            <person name="Hugh J."/>
            <person name="Lohr M."/>
            <person name="Mayer K."/>
            <person name="Melkozernov A."/>
            <person name="Murata T."/>
            <person name="Nelson D."/>
            <person name="Pils B."/>
            <person name="Prigge M."/>
            <person name="Reiss B."/>
            <person name="Renner T."/>
            <person name="Rombauts S."/>
            <person name="Rushton P."/>
            <person name="Sanderfoot A."/>
            <person name="Schween G."/>
            <person name="Shiu S.-H."/>
            <person name="Stueber K."/>
            <person name="Theodoulou F.L."/>
            <person name="Tu H."/>
            <person name="Van de Peer Y."/>
            <person name="Verrier P.J."/>
            <person name="Waters E."/>
            <person name="Wood A."/>
            <person name="Yang L."/>
            <person name="Cove D."/>
            <person name="Cuming A."/>
            <person name="Hasebe M."/>
            <person name="Lucas S."/>
            <person name="Mishler D.B."/>
            <person name="Reski R."/>
            <person name="Grigoriev I."/>
            <person name="Quatrano R.S."/>
            <person name="Boore J.L."/>
        </authorList>
    </citation>
    <scope>NUCLEOTIDE SEQUENCE [LARGE SCALE GENOMIC DNA]</scope>
    <source>
        <strain evidence="6 7">cv. Gransden 2004</strain>
    </source>
</reference>
<dbReference type="GO" id="GO:0006412">
    <property type="term" value="P:translation"/>
    <property type="evidence" value="ECO:0007669"/>
    <property type="project" value="InterPro"/>
</dbReference>
<dbReference type="InterPro" id="IPR038380">
    <property type="entry name" value="Ribosomal_bS21_sf"/>
</dbReference>
<protein>
    <recommendedName>
        <fullName evidence="8">Plastid ribosomal protein S21</fullName>
    </recommendedName>
</protein>
<keyword evidence="7" id="KW-1185">Reference proteome</keyword>